<dbReference type="InterPro" id="IPR006124">
    <property type="entry name" value="Metalloenzyme"/>
</dbReference>
<dbReference type="Proteomes" id="UP000000641">
    <property type="component" value="Chromosome"/>
</dbReference>
<evidence type="ECO:0000256" key="6">
    <source>
        <dbReference type="ARBA" id="ARBA00023235"/>
    </source>
</evidence>
<comment type="catalytic activity">
    <reaction evidence="1 7">
        <text>(2R)-2-phosphoglycerate = (2R)-3-phosphoglycerate</text>
        <dbReference type="Rhea" id="RHEA:15901"/>
        <dbReference type="ChEBI" id="CHEBI:58272"/>
        <dbReference type="ChEBI" id="CHEBI:58289"/>
        <dbReference type="EC" id="5.4.2.12"/>
    </reaction>
</comment>
<dbReference type="EC" id="5.4.2.12" evidence="7"/>
<keyword evidence="6 7" id="KW-0413">Isomerase</keyword>
<dbReference type="Gene3D" id="3.40.720.10">
    <property type="entry name" value="Alkaline Phosphatase, subunit A"/>
    <property type="match status" value="2"/>
</dbReference>
<evidence type="ECO:0000313" key="11">
    <source>
        <dbReference type="Proteomes" id="UP000000641"/>
    </source>
</evidence>
<dbReference type="Gene3D" id="3.30.70.2130">
    <property type="entry name" value="Metalloenzyme domain"/>
    <property type="match status" value="1"/>
</dbReference>
<evidence type="ECO:0000256" key="3">
    <source>
        <dbReference type="ARBA" id="ARBA00004798"/>
    </source>
</evidence>
<dbReference type="STRING" id="368408.Tpen_1567"/>
<keyword evidence="11" id="KW-1185">Reference proteome</keyword>
<name>A1S0I2_THEPD</name>
<evidence type="ECO:0000259" key="9">
    <source>
        <dbReference type="Pfam" id="PF01676"/>
    </source>
</evidence>
<sequence>MSEYWSPKPLYRSVVLILDGLGDRPVPELGGRTPLQVARKPTLDSLAAEGVTGIMDVIEPGVRPGTDTGHMALFGYDPYRFYPGRGPLEAAGIGVELKPGDVALRANFATVREEGGRLIVVDRRAGRIRGEDAEALTRYLNERIGSVDDVRVSFHHATAHRLVVVLRGDSLSPRVSDSDPGTAREGEPVREVKPLTNDPESERTARILWKLLLRAHEELERCPVNEERVKRGLLPANAVLTRGAGMVPYGIVPFREQFGATAYLVAEEATVLGVARILGIEGEIPGGSTADLDTDLDAIFNRALDAYRRGYEFVFIHVKGTDIAGHDAKPLEKARFIERVDEAFAGFLSRIDRGKTIVAVTADHSTPCTVRDHSGDPVPLLINGPGVRRDDVTSFDEISCARGGLGRIRGVNLVRILLDLMNKPIMFGE</sequence>
<protein>
    <recommendedName>
        <fullName evidence="7">2,3-bisphosphoglycerate-independent phosphoglycerate mutase</fullName>
        <shortName evidence="7">BPG-independent PGAM</shortName>
        <shortName evidence="7">Phosphoglyceromutase</shortName>
        <shortName evidence="7">aPGAM</shortName>
        <ecNumber evidence="7">5.4.2.12</ecNumber>
    </recommendedName>
</protein>
<accession>A1S0I2</accession>
<proteinExistence type="inferred from homology"/>
<dbReference type="NCBIfam" id="TIGR00306">
    <property type="entry name" value="apgM"/>
    <property type="match status" value="1"/>
</dbReference>
<dbReference type="eggNOG" id="arCOG01696">
    <property type="taxonomic scope" value="Archaea"/>
</dbReference>
<evidence type="ECO:0000256" key="2">
    <source>
        <dbReference type="ARBA" id="ARBA00002315"/>
    </source>
</evidence>
<comment type="function">
    <text evidence="2 7">Catalyzes the interconversion of 2-phosphoglycerate and 3-phosphoglycerate.</text>
</comment>
<dbReference type="InterPro" id="IPR017850">
    <property type="entry name" value="Alkaline_phosphatase_core_sf"/>
</dbReference>
<feature type="domain" description="Metalloenzyme" evidence="9">
    <location>
        <begin position="12"/>
        <end position="419"/>
    </location>
</feature>
<dbReference type="EMBL" id="CP000505">
    <property type="protein sequence ID" value="ABL78962.1"/>
    <property type="molecule type" value="Genomic_DNA"/>
</dbReference>
<reference evidence="11" key="1">
    <citation type="journal article" date="2008" name="J. Bacteriol.">
        <title>Genome sequence of Thermofilum pendens reveals an exceptional loss of biosynthetic pathways without genome reduction.</title>
        <authorList>
            <person name="Anderson I."/>
            <person name="Rodriguez J."/>
            <person name="Susanti D."/>
            <person name="Porat I."/>
            <person name="Reich C."/>
            <person name="Ulrich L.E."/>
            <person name="Elkins J.G."/>
            <person name="Mavromatis K."/>
            <person name="Lykidis A."/>
            <person name="Kim E."/>
            <person name="Thompson L.S."/>
            <person name="Nolan M."/>
            <person name="Land M."/>
            <person name="Copeland A."/>
            <person name="Lapidus A."/>
            <person name="Lucas S."/>
            <person name="Detter C."/>
            <person name="Zhulin I.B."/>
            <person name="Olsen G.J."/>
            <person name="Whitman W."/>
            <person name="Mukhopadhyay B."/>
            <person name="Bristow J."/>
            <person name="Kyrpides N."/>
        </authorList>
    </citation>
    <scope>NUCLEOTIDE SEQUENCE [LARGE SCALE GENOMIC DNA]</scope>
    <source>
        <strain evidence="11">DSM 2475 / Hrk 5</strain>
    </source>
</reference>
<dbReference type="GO" id="GO:0046872">
    <property type="term" value="F:metal ion binding"/>
    <property type="evidence" value="ECO:0007669"/>
    <property type="project" value="InterPro"/>
</dbReference>
<dbReference type="Pfam" id="PF01676">
    <property type="entry name" value="Metalloenzyme"/>
    <property type="match status" value="1"/>
</dbReference>
<dbReference type="SUPFAM" id="SSF53649">
    <property type="entry name" value="Alkaline phosphatase-like"/>
    <property type="match status" value="1"/>
</dbReference>
<dbReference type="HAMAP" id="MF_01402_A">
    <property type="entry name" value="ApgM_A"/>
    <property type="match status" value="1"/>
</dbReference>
<feature type="region of interest" description="Disordered" evidence="8">
    <location>
        <begin position="172"/>
        <end position="198"/>
    </location>
</feature>
<comment type="pathway">
    <text evidence="3 7">Carbohydrate degradation; glycolysis; pyruvate from D-glyceraldehyde 3-phosphate: step 3/5.</text>
</comment>
<keyword evidence="5 7" id="KW-0324">Glycolysis</keyword>
<dbReference type="InterPro" id="IPR023665">
    <property type="entry name" value="ApgAM_prokaryotes"/>
</dbReference>
<dbReference type="InterPro" id="IPR004456">
    <property type="entry name" value="Pglycerate_mutase_ApgM"/>
</dbReference>
<evidence type="ECO:0000313" key="10">
    <source>
        <dbReference type="EMBL" id="ABL78962.1"/>
    </source>
</evidence>
<dbReference type="Pfam" id="PF10143">
    <property type="entry name" value="PhosphMutase"/>
    <property type="match status" value="1"/>
</dbReference>
<dbReference type="CDD" id="cd16011">
    <property type="entry name" value="iPGM_like"/>
    <property type="match status" value="1"/>
</dbReference>
<dbReference type="NCBIfam" id="NF003104">
    <property type="entry name" value="PRK04024.1"/>
    <property type="match status" value="1"/>
</dbReference>
<evidence type="ECO:0000256" key="7">
    <source>
        <dbReference type="HAMAP-Rule" id="MF_01402"/>
    </source>
</evidence>
<dbReference type="OrthoDB" id="52918at2157"/>
<comment type="similarity">
    <text evidence="4 7">Belongs to the BPG-independent phosphoglycerate mutase family. A-PGAM subfamily.</text>
</comment>
<dbReference type="HOGENOM" id="CLU_034906_2_0_2"/>
<dbReference type="UniPathway" id="UPA00109">
    <property type="reaction ID" value="UER00186"/>
</dbReference>
<dbReference type="PANTHER" id="PTHR31209">
    <property type="entry name" value="COFACTOR-INDEPENDENT PHOSPHOGLYCERATE MUTASE"/>
    <property type="match status" value="1"/>
</dbReference>
<organism evidence="10 11">
    <name type="scientific">Thermofilum pendens (strain DSM 2475 / Hrk 5)</name>
    <dbReference type="NCBI Taxonomy" id="368408"/>
    <lineage>
        <taxon>Archaea</taxon>
        <taxon>Thermoproteota</taxon>
        <taxon>Thermoprotei</taxon>
        <taxon>Thermofilales</taxon>
        <taxon>Thermofilaceae</taxon>
        <taxon>Thermofilum</taxon>
    </lineage>
</organism>
<feature type="compositionally biased region" description="Basic and acidic residues" evidence="8">
    <location>
        <begin position="182"/>
        <end position="193"/>
    </location>
</feature>
<dbReference type="PANTHER" id="PTHR31209:SF0">
    <property type="entry name" value="METALLOENZYME DOMAIN-CONTAINING PROTEIN"/>
    <property type="match status" value="1"/>
</dbReference>
<dbReference type="GO" id="GO:0006096">
    <property type="term" value="P:glycolytic process"/>
    <property type="evidence" value="ECO:0007669"/>
    <property type="project" value="UniProtKB-UniRule"/>
</dbReference>
<evidence type="ECO:0000256" key="1">
    <source>
        <dbReference type="ARBA" id="ARBA00000370"/>
    </source>
</evidence>
<gene>
    <name evidence="7" type="primary">apgM</name>
    <name evidence="10" type="ordered locus">Tpen_1567</name>
</gene>
<dbReference type="InterPro" id="IPR042253">
    <property type="entry name" value="Pglycerate_mutase_ApgM_sf"/>
</dbReference>
<dbReference type="PIRSF" id="PIRSF006392">
    <property type="entry name" value="IPGAM_arch"/>
    <property type="match status" value="1"/>
</dbReference>
<dbReference type="GO" id="GO:0004619">
    <property type="term" value="F:phosphoglycerate mutase activity"/>
    <property type="evidence" value="ECO:0007669"/>
    <property type="project" value="UniProtKB-UniRule"/>
</dbReference>
<dbReference type="EnsemblBacteria" id="ABL78962">
    <property type="protein sequence ID" value="ABL78962"/>
    <property type="gene ID" value="Tpen_1567"/>
</dbReference>
<dbReference type="AlphaFoldDB" id="A1S0I2"/>
<evidence type="ECO:0000256" key="5">
    <source>
        <dbReference type="ARBA" id="ARBA00023152"/>
    </source>
</evidence>
<dbReference type="GeneID" id="4601525"/>
<dbReference type="KEGG" id="tpe:Tpen_1567"/>
<dbReference type="RefSeq" id="WP_011753227.1">
    <property type="nucleotide sequence ID" value="NC_008698.1"/>
</dbReference>
<evidence type="ECO:0000256" key="4">
    <source>
        <dbReference type="ARBA" id="ARBA00005524"/>
    </source>
</evidence>
<evidence type="ECO:0000256" key="8">
    <source>
        <dbReference type="SAM" id="MobiDB-lite"/>
    </source>
</evidence>